<organism evidence="1 2">
    <name type="scientific">Actinomadura rudentiformis</name>
    <dbReference type="NCBI Taxonomy" id="359158"/>
    <lineage>
        <taxon>Bacteria</taxon>
        <taxon>Bacillati</taxon>
        <taxon>Actinomycetota</taxon>
        <taxon>Actinomycetes</taxon>
        <taxon>Streptosporangiales</taxon>
        <taxon>Thermomonosporaceae</taxon>
        <taxon>Actinomadura</taxon>
    </lineage>
</organism>
<dbReference type="AlphaFoldDB" id="A0A6H9YQW8"/>
<evidence type="ECO:0000313" key="2">
    <source>
        <dbReference type="Proteomes" id="UP000468735"/>
    </source>
</evidence>
<dbReference type="Gene3D" id="3.20.20.80">
    <property type="entry name" value="Glycosidases"/>
    <property type="match status" value="1"/>
</dbReference>
<dbReference type="Proteomes" id="UP000468735">
    <property type="component" value="Unassembled WGS sequence"/>
</dbReference>
<dbReference type="InterPro" id="IPR017853">
    <property type="entry name" value="GH"/>
</dbReference>
<evidence type="ECO:0000313" key="1">
    <source>
        <dbReference type="EMBL" id="KAB2346146.1"/>
    </source>
</evidence>
<dbReference type="OrthoDB" id="151193at2"/>
<accession>A0A6H9YQW8</accession>
<evidence type="ECO:0008006" key="3">
    <source>
        <dbReference type="Google" id="ProtNLM"/>
    </source>
</evidence>
<dbReference type="EMBL" id="WBMT01000012">
    <property type="protein sequence ID" value="KAB2346146.1"/>
    <property type="molecule type" value="Genomic_DNA"/>
</dbReference>
<comment type="caution">
    <text evidence="1">The sequence shown here is derived from an EMBL/GenBank/DDBJ whole genome shotgun (WGS) entry which is preliminary data.</text>
</comment>
<dbReference type="SUPFAM" id="SSF51445">
    <property type="entry name" value="(Trans)glycosidases"/>
    <property type="match status" value="1"/>
</dbReference>
<gene>
    <name evidence="1" type="ORF">F8566_26015</name>
</gene>
<protein>
    <recommendedName>
        <fullName evidence="3">Abortive infection protein</fullName>
    </recommendedName>
</protein>
<reference evidence="1 2" key="1">
    <citation type="submission" date="2019-09" db="EMBL/GenBank/DDBJ databases">
        <title>Actinomadura physcomitrii sp. nov., a novel actinomycete isolated from moss [Physcomitrium sphaericum (Ludw) Fuernr].</title>
        <authorList>
            <person name="Zhuang X."/>
            <person name="Liu C."/>
        </authorList>
    </citation>
    <scope>NUCLEOTIDE SEQUENCE [LARGE SCALE GENOMIC DNA]</scope>
    <source>
        <strain evidence="1 2">HMC1</strain>
    </source>
</reference>
<proteinExistence type="predicted"/>
<sequence>MRAKGINYDTGFFPDGGDTRPRFDPELARRELRVIAEELHCSAVRISGGDPARLTAAAEHAAAAGLEIWYSPFPCELAAADMLPYFADCAERAESLRAGGAEVVLVTGCELSAFAPGFLPGATTSERIEGMSAFTMEDWSNLGPVLEKLSAFLAESTAAVRERFHGKVTYAAAPWEFIDWTPFDIVSVDAYRASYNTDTYSDEIRGLFQHGKPVAVTEFGTCAYQGAADRGGMAWAVTDWSGGTPRVSPELVRDESEQVRYLNDLLAVYEAEGVDAAFWFTFAGYARPHDPEPGRDLDLGSYGVVKMLDEVQWEPKEVFHAMAAAYRE</sequence>
<keyword evidence="2" id="KW-1185">Reference proteome</keyword>
<name>A0A6H9YQW8_9ACTN</name>
<dbReference type="RefSeq" id="WP_151564324.1">
    <property type="nucleotide sequence ID" value="NZ_WBMT01000012.1"/>
</dbReference>